<feature type="domain" description="HTH merR-type" evidence="1">
    <location>
        <begin position="110"/>
        <end position="147"/>
    </location>
</feature>
<dbReference type="GO" id="GO:0006355">
    <property type="term" value="P:regulation of DNA-templated transcription"/>
    <property type="evidence" value="ECO:0007669"/>
    <property type="project" value="InterPro"/>
</dbReference>
<dbReference type="Proteomes" id="UP000240601">
    <property type="component" value="Segment"/>
</dbReference>
<sequence>MNKREEGVMARTKNRGVLISLEQAAEVIGVHDYTLRRAVIEGMKSLRIAQTSGNHRRVYLDQILDNHDQIVSELSRRRENTRWEDKPVEIDPDKSGKLRQVLRETVDANTAAMELGVSRPTLRRWEREGKIVGTRPLGPKQVRYYRQSIEALADSQVVSA</sequence>
<evidence type="ECO:0000313" key="3">
    <source>
        <dbReference type="Proteomes" id="UP000240601"/>
    </source>
</evidence>
<name>A0A2L1IX96_9CAUD</name>
<dbReference type="GO" id="GO:0003677">
    <property type="term" value="F:DNA binding"/>
    <property type="evidence" value="ECO:0007669"/>
    <property type="project" value="InterPro"/>
</dbReference>
<accession>A0A2L1IX96</accession>
<evidence type="ECO:0000259" key="1">
    <source>
        <dbReference type="Pfam" id="PF13411"/>
    </source>
</evidence>
<dbReference type="InterPro" id="IPR000551">
    <property type="entry name" value="MerR-type_HTH_dom"/>
</dbReference>
<dbReference type="Pfam" id="PF13411">
    <property type="entry name" value="MerR_1"/>
    <property type="match status" value="1"/>
</dbReference>
<dbReference type="Gene3D" id="1.10.1660.10">
    <property type="match status" value="1"/>
</dbReference>
<dbReference type="EMBL" id="MG757157">
    <property type="protein sequence ID" value="AVD99804.1"/>
    <property type="molecule type" value="Genomic_DNA"/>
</dbReference>
<reference evidence="2 3" key="1">
    <citation type="submission" date="2018-01" db="EMBL/GenBank/DDBJ databases">
        <authorList>
            <person name="Freeman E."/>
            <person name="St-Pierre M."/>
            <person name="Tero B."/>
            <person name="Wilson B."/>
            <person name="King B."/>
            <person name="Molloy S.D."/>
            <person name="Garlena R.A."/>
            <person name="Russell D.A."/>
            <person name="Pope W.H."/>
            <person name="Jacobs-Sera D."/>
            <person name="Hendrix R.W."/>
            <person name="Hatfull G.F."/>
        </authorList>
    </citation>
    <scope>NUCLEOTIDE SEQUENCE [LARGE SCALE GENOMIC DNA]</scope>
</reference>
<keyword evidence="3" id="KW-1185">Reference proteome</keyword>
<evidence type="ECO:0000313" key="2">
    <source>
        <dbReference type="EMBL" id="AVD99804.1"/>
    </source>
</evidence>
<dbReference type="SUPFAM" id="SSF46955">
    <property type="entry name" value="Putative DNA-binding domain"/>
    <property type="match status" value="1"/>
</dbReference>
<organism evidence="2 3">
    <name type="scientific">Gordonia phage Flapper</name>
    <dbReference type="NCBI Taxonomy" id="2079415"/>
    <lineage>
        <taxon>Viruses</taxon>
        <taxon>Duplodnaviria</taxon>
        <taxon>Heunggongvirae</taxon>
        <taxon>Uroviricota</taxon>
        <taxon>Caudoviricetes</taxon>
        <taxon>Zierdtviridae</taxon>
        <taxon>Emilbogenvirinae</taxon>
        <taxon>Gruunavirus</taxon>
        <taxon>Gruunavirus flapper</taxon>
    </lineage>
</organism>
<protein>
    <submittedName>
        <fullName evidence="2">Helix-turn-helix DNA binding protein</fullName>
    </submittedName>
</protein>
<dbReference type="InterPro" id="IPR009061">
    <property type="entry name" value="DNA-bd_dom_put_sf"/>
</dbReference>
<proteinExistence type="predicted"/>
<gene>
    <name evidence="2" type="ORF">SEA_FLAPPER_61</name>
</gene>